<dbReference type="PANTHER" id="PTHR36154:SF1">
    <property type="entry name" value="DNA-BINDING TRANSCRIPTIONAL ACTIVATOR ALPA"/>
    <property type="match status" value="1"/>
</dbReference>
<dbReference type="EMBL" id="ABKSHZ030000017">
    <property type="protein sequence ID" value="EMM9724183.1"/>
    <property type="molecule type" value="Genomic_DNA"/>
</dbReference>
<dbReference type="RefSeq" id="WP_000999224.1">
    <property type="nucleotide sequence ID" value="NZ_AP027877.1"/>
</dbReference>
<dbReference type="InterPro" id="IPR010260">
    <property type="entry name" value="AlpA"/>
</dbReference>
<accession>A0A0D8W930</accession>
<comment type="caution">
    <text evidence="2">The sequence shown here is derived from an EMBL/GenBank/DDBJ whole genome shotgun (WGS) entry which is preliminary data.</text>
</comment>
<organism evidence="2 3">
    <name type="scientific">Escherichia coli</name>
    <dbReference type="NCBI Taxonomy" id="562"/>
    <lineage>
        <taxon>Bacteria</taxon>
        <taxon>Pseudomonadati</taxon>
        <taxon>Pseudomonadota</taxon>
        <taxon>Gammaproteobacteria</taxon>
        <taxon>Enterobacterales</taxon>
        <taxon>Enterobacteriaceae</taxon>
        <taxon>Escherichia</taxon>
    </lineage>
</organism>
<evidence type="ECO:0000313" key="3">
    <source>
        <dbReference type="Proteomes" id="UP000471360"/>
    </source>
</evidence>
<evidence type="ECO:0000313" key="1">
    <source>
        <dbReference type="EMBL" id="EMM9724183.1"/>
    </source>
</evidence>
<sequence length="64" mass="7171">MNDMKLVKIQAVLERCAVSRATLYRMIEKGTFPRQKSLTGGRAVAWLESEVNEWIASRGTRGGC</sequence>
<reference evidence="2 3" key="1">
    <citation type="submission" date="2020-02" db="EMBL/GenBank/DDBJ databases">
        <authorList>
            <person name="Subbiah M."/>
            <person name="Call D."/>
        </authorList>
    </citation>
    <scope>NUCLEOTIDE SEQUENCE [LARGE SCALE GENOMIC DNA]</scope>
    <source>
        <strain evidence="2 3">8375wB1</strain>
    </source>
</reference>
<dbReference type="Proteomes" id="UP000471360">
    <property type="component" value="Unassembled WGS sequence"/>
</dbReference>
<gene>
    <name evidence="2" type="ORF">G3W53_31280</name>
    <name evidence="1" type="ORF">PWL68_004383</name>
</gene>
<dbReference type="InterPro" id="IPR009061">
    <property type="entry name" value="DNA-bd_dom_put_sf"/>
</dbReference>
<reference evidence="1" key="2">
    <citation type="submission" date="2024-02" db="EMBL/GenBank/DDBJ databases">
        <authorList>
            <consortium name="Clinical and Environmental Microbiology Branch: Whole genome sequencing antimicrobial resistance pathogens in the healthcare setting"/>
        </authorList>
    </citation>
    <scope>NUCLEOTIDE SEQUENCE</scope>
    <source>
        <strain evidence="1">2023QG-00028</strain>
    </source>
</reference>
<dbReference type="AlphaFoldDB" id="A0A0D8W930"/>
<proteinExistence type="predicted"/>
<protein>
    <submittedName>
        <fullName evidence="2">AlpA family transcriptional regulator</fullName>
    </submittedName>
</protein>
<evidence type="ECO:0000313" key="2">
    <source>
        <dbReference type="EMBL" id="NEN74397.1"/>
    </source>
</evidence>
<dbReference type="InterPro" id="IPR052931">
    <property type="entry name" value="Prophage_regulatory_activator"/>
</dbReference>
<dbReference type="SUPFAM" id="SSF46955">
    <property type="entry name" value="Putative DNA-binding domain"/>
    <property type="match status" value="1"/>
</dbReference>
<dbReference type="Gene3D" id="1.10.238.160">
    <property type="match status" value="1"/>
</dbReference>
<dbReference type="EMBL" id="JAAGYP010000768">
    <property type="protein sequence ID" value="NEN74397.1"/>
    <property type="molecule type" value="Genomic_DNA"/>
</dbReference>
<dbReference type="Pfam" id="PF05930">
    <property type="entry name" value="Phage_AlpA"/>
    <property type="match status" value="1"/>
</dbReference>
<dbReference type="PANTHER" id="PTHR36154">
    <property type="entry name" value="DNA-BINDING TRANSCRIPTIONAL ACTIVATOR ALPA"/>
    <property type="match status" value="1"/>
</dbReference>
<name>A0A0D8W930_ECOLX</name>